<dbReference type="GO" id="GO:0016199">
    <property type="term" value="P:axon midline choice point recognition"/>
    <property type="evidence" value="ECO:0007669"/>
    <property type="project" value="UniProtKB-ARBA"/>
</dbReference>
<evidence type="ECO:0000259" key="5">
    <source>
        <dbReference type="PROSITE" id="PS50097"/>
    </source>
</evidence>
<feature type="region of interest" description="Disordered" evidence="4">
    <location>
        <begin position="296"/>
        <end position="351"/>
    </location>
</feature>
<evidence type="ECO:0000256" key="4">
    <source>
        <dbReference type="SAM" id="MobiDB-lite"/>
    </source>
</evidence>
<dbReference type="InterPro" id="IPR011333">
    <property type="entry name" value="SKP1/BTB/POZ_sf"/>
</dbReference>
<dbReference type="AlphaFoldDB" id="A0A8J2W1S8"/>
<dbReference type="InterPro" id="IPR036236">
    <property type="entry name" value="Znf_C2H2_sf"/>
</dbReference>
<feature type="compositionally biased region" description="Gly residues" evidence="4">
    <location>
        <begin position="339"/>
        <end position="350"/>
    </location>
</feature>
<gene>
    <name evidence="7" type="ORF">DCHRY22_LOCUS7105</name>
</gene>
<comment type="subcellular location">
    <subcellularLocation>
        <location evidence="1">Nucleus</location>
    </subcellularLocation>
</comment>
<dbReference type="PROSITE" id="PS00028">
    <property type="entry name" value="ZINC_FINGER_C2H2_1"/>
    <property type="match status" value="4"/>
</dbReference>
<dbReference type="GO" id="GO:0007526">
    <property type="term" value="P:larval somatic muscle development"/>
    <property type="evidence" value="ECO:0007669"/>
    <property type="project" value="UniProtKB-ARBA"/>
</dbReference>
<keyword evidence="8" id="KW-1185">Reference proteome</keyword>
<dbReference type="PROSITE" id="PS50157">
    <property type="entry name" value="ZINC_FINGER_C2H2_2"/>
    <property type="match status" value="4"/>
</dbReference>
<dbReference type="Gene3D" id="3.30.710.10">
    <property type="entry name" value="Potassium Channel Kv1.1, Chain A"/>
    <property type="match status" value="1"/>
</dbReference>
<dbReference type="Pfam" id="PF00096">
    <property type="entry name" value="zf-C2H2"/>
    <property type="match status" value="3"/>
</dbReference>
<evidence type="ECO:0000313" key="7">
    <source>
        <dbReference type="EMBL" id="CAG9566468.1"/>
    </source>
</evidence>
<dbReference type="PANTHER" id="PTHR23110:SF98">
    <property type="entry name" value="PRE-LOLA-G, ISOFORM C-RELATED"/>
    <property type="match status" value="1"/>
</dbReference>
<dbReference type="SMART" id="SM00355">
    <property type="entry name" value="ZnF_C2H2"/>
    <property type="match status" value="4"/>
</dbReference>
<evidence type="ECO:0000256" key="2">
    <source>
        <dbReference type="ARBA" id="ARBA00023242"/>
    </source>
</evidence>
<reference evidence="7" key="1">
    <citation type="submission" date="2021-09" db="EMBL/GenBank/DDBJ databases">
        <authorList>
            <person name="Martin H S."/>
        </authorList>
    </citation>
    <scope>NUCLEOTIDE SEQUENCE</scope>
</reference>
<feature type="region of interest" description="Disordered" evidence="4">
    <location>
        <begin position="122"/>
        <end position="189"/>
    </location>
</feature>
<dbReference type="Pfam" id="PF13894">
    <property type="entry name" value="zf-C2H2_4"/>
    <property type="match status" value="1"/>
</dbReference>
<dbReference type="GO" id="GO:0048813">
    <property type="term" value="P:dendrite morphogenesis"/>
    <property type="evidence" value="ECO:0007669"/>
    <property type="project" value="UniProtKB-ARBA"/>
</dbReference>
<feature type="domain" description="C2H2-type" evidence="6">
    <location>
        <begin position="489"/>
        <end position="512"/>
    </location>
</feature>
<dbReference type="GO" id="GO:0045467">
    <property type="term" value="P:R7 cell development"/>
    <property type="evidence" value="ECO:0007669"/>
    <property type="project" value="UniProtKB-ARBA"/>
</dbReference>
<dbReference type="OrthoDB" id="10261408at2759"/>
<proteinExistence type="predicted"/>
<evidence type="ECO:0000313" key="8">
    <source>
        <dbReference type="Proteomes" id="UP000789524"/>
    </source>
</evidence>
<feature type="compositionally biased region" description="Polar residues" evidence="4">
    <location>
        <begin position="132"/>
        <end position="141"/>
    </location>
</feature>
<accession>A0A8J2W1S8</accession>
<dbReference type="GO" id="GO:0007464">
    <property type="term" value="P:R3/R4 cell fate commitment"/>
    <property type="evidence" value="ECO:0007669"/>
    <property type="project" value="UniProtKB-ARBA"/>
</dbReference>
<dbReference type="GO" id="GO:0008270">
    <property type="term" value="F:zinc ion binding"/>
    <property type="evidence" value="ECO:0007669"/>
    <property type="project" value="UniProtKB-KW"/>
</dbReference>
<dbReference type="PANTHER" id="PTHR23110">
    <property type="entry name" value="BTB DOMAIN TRANSCRIPTION FACTOR"/>
    <property type="match status" value="1"/>
</dbReference>
<dbReference type="SUPFAM" id="SSF57667">
    <property type="entry name" value="beta-beta-alpha zinc fingers"/>
    <property type="match status" value="2"/>
</dbReference>
<feature type="domain" description="C2H2-type" evidence="6">
    <location>
        <begin position="370"/>
        <end position="398"/>
    </location>
</feature>
<dbReference type="GO" id="GO:0045476">
    <property type="term" value="P:nurse cell apoptotic process"/>
    <property type="evidence" value="ECO:0007669"/>
    <property type="project" value="UniProtKB-ARBA"/>
</dbReference>
<dbReference type="PROSITE" id="PS50097">
    <property type="entry name" value="BTB"/>
    <property type="match status" value="1"/>
</dbReference>
<evidence type="ECO:0000256" key="3">
    <source>
        <dbReference type="PROSITE-ProRule" id="PRU00042"/>
    </source>
</evidence>
<feature type="domain" description="BTB" evidence="5">
    <location>
        <begin position="37"/>
        <end position="102"/>
    </location>
</feature>
<evidence type="ECO:0000256" key="1">
    <source>
        <dbReference type="ARBA" id="ARBA00004123"/>
    </source>
</evidence>
<dbReference type="SMART" id="SM00225">
    <property type="entry name" value="BTB"/>
    <property type="match status" value="1"/>
</dbReference>
<dbReference type="Pfam" id="PF00651">
    <property type="entry name" value="BTB"/>
    <property type="match status" value="1"/>
</dbReference>
<dbReference type="GO" id="GO:0035167">
    <property type="term" value="P:larval lymph gland hemopoiesis"/>
    <property type="evidence" value="ECO:0007669"/>
    <property type="project" value="UniProtKB-ARBA"/>
</dbReference>
<dbReference type="InterPro" id="IPR051095">
    <property type="entry name" value="Dros_DevTransReg"/>
</dbReference>
<dbReference type="GO" id="GO:0006357">
    <property type="term" value="P:regulation of transcription by RNA polymerase II"/>
    <property type="evidence" value="ECO:0007669"/>
    <property type="project" value="TreeGrafter"/>
</dbReference>
<name>A0A8J2W1S8_9NEOP</name>
<keyword evidence="2" id="KW-0539">Nucleus</keyword>
<keyword evidence="3" id="KW-0479">Metal-binding</keyword>
<dbReference type="GO" id="GO:0005634">
    <property type="term" value="C:nucleus"/>
    <property type="evidence" value="ECO:0007669"/>
    <property type="project" value="UniProtKB-SubCell"/>
</dbReference>
<comment type="caution">
    <text evidence="7">The sequence shown here is derived from an EMBL/GenBank/DDBJ whole genome shotgun (WGS) entry which is preliminary data.</text>
</comment>
<dbReference type="SUPFAM" id="SSF54695">
    <property type="entry name" value="POZ domain"/>
    <property type="match status" value="1"/>
</dbReference>
<feature type="domain" description="C2H2-type" evidence="6">
    <location>
        <begin position="400"/>
        <end position="428"/>
    </location>
</feature>
<sequence length="520" mass="56551">MYVTGGAGEQQYSLRWNDFHSAMVSSFRRLRDEEDFVDVTLACAGATFTAHKVVLSACSPYFRRLLKANPCQHPIVILRDVHDKDMESLLRFMYQGEVHIGQEQLKEFLRAAQLLQVRGLTDVPPPVPTLDQKASPSASSWTETGSGGSREGREGREGAGTVGREGRRARRPDDAPATPPPKRARSSDLYQAQMKTRTEQLLAQGSPERLAANGHELALFGHALDNTHHPHLSNVSNNLSGDGEDSSSDAGASDAEGENRAKQEPIDYDDPATMANTNGALPHNFPGLLNLPGFPGLPGPSGIPDNFDSSRVRREGGGRARETRLTASGLRQERAGRAAGPGRGGAGGPAGEADGFPFAGGLANGEPGKPACSECGKLYSNNSNLKQHILNVHAARELSHSCPVCGKGFKTRQYMQIHMNSIHGVKQRRREPAPSAELDRHTHRAALAGGAAMGYRPQCPLCGRVYSSTSNLRQHMLNVHSQTDRDQWFPCQHCGKKCKTKHYLINHQLQAHGIRQRQNS</sequence>
<dbReference type="EMBL" id="CAKASE010000057">
    <property type="protein sequence ID" value="CAG9566468.1"/>
    <property type="molecule type" value="Genomic_DNA"/>
</dbReference>
<keyword evidence="3" id="KW-0863">Zinc-finger</keyword>
<dbReference type="InterPro" id="IPR000210">
    <property type="entry name" value="BTB/POZ_dom"/>
</dbReference>
<dbReference type="Gene3D" id="3.30.160.60">
    <property type="entry name" value="Classic Zinc Finger"/>
    <property type="match status" value="2"/>
</dbReference>
<dbReference type="InterPro" id="IPR013087">
    <property type="entry name" value="Znf_C2H2_type"/>
</dbReference>
<organism evidence="7 8">
    <name type="scientific">Danaus chrysippus</name>
    <name type="common">African queen</name>
    <dbReference type="NCBI Taxonomy" id="151541"/>
    <lineage>
        <taxon>Eukaryota</taxon>
        <taxon>Metazoa</taxon>
        <taxon>Ecdysozoa</taxon>
        <taxon>Arthropoda</taxon>
        <taxon>Hexapoda</taxon>
        <taxon>Insecta</taxon>
        <taxon>Pterygota</taxon>
        <taxon>Neoptera</taxon>
        <taxon>Endopterygota</taxon>
        <taxon>Lepidoptera</taxon>
        <taxon>Glossata</taxon>
        <taxon>Ditrysia</taxon>
        <taxon>Papilionoidea</taxon>
        <taxon>Nymphalidae</taxon>
        <taxon>Danainae</taxon>
        <taxon>Danaini</taxon>
        <taxon>Danaina</taxon>
        <taxon>Danaus</taxon>
        <taxon>Anosia</taxon>
    </lineage>
</organism>
<dbReference type="CDD" id="cd18315">
    <property type="entry name" value="BTB_POZ_BAB-like"/>
    <property type="match status" value="1"/>
</dbReference>
<feature type="domain" description="C2H2-type" evidence="6">
    <location>
        <begin position="457"/>
        <end position="485"/>
    </location>
</feature>
<feature type="compositionally biased region" description="Basic and acidic residues" evidence="4">
    <location>
        <begin position="308"/>
        <end position="324"/>
    </location>
</feature>
<dbReference type="Proteomes" id="UP000789524">
    <property type="component" value="Unassembled WGS sequence"/>
</dbReference>
<evidence type="ECO:0000259" key="6">
    <source>
        <dbReference type="PROSITE" id="PS50157"/>
    </source>
</evidence>
<keyword evidence="3" id="KW-0862">Zinc</keyword>
<protein>
    <submittedName>
        <fullName evidence="7">(African queen) hypothetical protein</fullName>
    </submittedName>
</protein>
<dbReference type="GO" id="GO:0008406">
    <property type="term" value="P:gonad development"/>
    <property type="evidence" value="ECO:0007669"/>
    <property type="project" value="UniProtKB-ARBA"/>
</dbReference>
<feature type="region of interest" description="Disordered" evidence="4">
    <location>
        <begin position="230"/>
        <end position="280"/>
    </location>
</feature>